<dbReference type="Pfam" id="PF13730">
    <property type="entry name" value="HTH_36"/>
    <property type="match status" value="1"/>
</dbReference>
<name>A0A1W6ZL91_9HYPH</name>
<protein>
    <submittedName>
        <fullName evidence="1">Uncharacterized protein</fullName>
    </submittedName>
</protein>
<dbReference type="EMBL" id="CP021112">
    <property type="protein sequence ID" value="ARP97890.1"/>
    <property type="molecule type" value="Genomic_DNA"/>
</dbReference>
<dbReference type="OrthoDB" id="8445091at2"/>
<organism evidence="1 2">
    <name type="scientific">Pseudorhodoplanes sinuspersici</name>
    <dbReference type="NCBI Taxonomy" id="1235591"/>
    <lineage>
        <taxon>Bacteria</taxon>
        <taxon>Pseudomonadati</taxon>
        <taxon>Pseudomonadota</taxon>
        <taxon>Alphaproteobacteria</taxon>
        <taxon>Hyphomicrobiales</taxon>
        <taxon>Pseudorhodoplanes</taxon>
    </lineage>
</organism>
<evidence type="ECO:0000313" key="1">
    <source>
        <dbReference type="EMBL" id="ARP97890.1"/>
    </source>
</evidence>
<dbReference type="RefSeq" id="WP_086086211.1">
    <property type="nucleotide sequence ID" value="NZ_RAQD01000004.1"/>
</dbReference>
<dbReference type="Gene3D" id="1.10.10.10">
    <property type="entry name" value="Winged helix-like DNA-binding domain superfamily/Winged helix DNA-binding domain"/>
    <property type="match status" value="1"/>
</dbReference>
<dbReference type="STRING" id="1235591.CAK95_01435"/>
<keyword evidence="2" id="KW-1185">Reference proteome</keyword>
<dbReference type="Proteomes" id="UP000194137">
    <property type="component" value="Chromosome"/>
</dbReference>
<reference evidence="1 2" key="1">
    <citation type="submission" date="2017-05" db="EMBL/GenBank/DDBJ databases">
        <title>Full genome sequence of Pseudorhodoplanes sinuspersici.</title>
        <authorList>
            <person name="Dastgheib S.M.M."/>
            <person name="Shavandi M."/>
            <person name="Tirandaz H."/>
        </authorList>
    </citation>
    <scope>NUCLEOTIDE SEQUENCE [LARGE SCALE GENOMIC DNA]</scope>
    <source>
        <strain evidence="1 2">RIPI110</strain>
    </source>
</reference>
<dbReference type="KEGG" id="psin:CAK95_01435"/>
<dbReference type="AlphaFoldDB" id="A0A1W6ZL91"/>
<dbReference type="SUPFAM" id="SSF46785">
    <property type="entry name" value="Winged helix' DNA-binding domain"/>
    <property type="match status" value="1"/>
</dbReference>
<gene>
    <name evidence="1" type="ORF">CAK95_01435</name>
</gene>
<dbReference type="InterPro" id="IPR036388">
    <property type="entry name" value="WH-like_DNA-bd_sf"/>
</dbReference>
<sequence length="210" mass="23395">MAAPFQLNKMRWLNAIFYDCGVTPMTCRVAFVIADHLNSVSGDAWPSVVRIANKLCVSTKTVQRCVKELEKADWLQVNRPRGRTRTNRYRPNLPGGLATKGYKGDKSGQESGQRRPSKPEAHVPQSYLGNLPKSYLEGTAAERPAVMRDQGTYEQRIISRLGTNGFHWLEALAKEDPETLTRLCQAEKLGLLSDAQLEAVISRVALRSAP</sequence>
<proteinExistence type="predicted"/>
<accession>A0A1W6ZL91</accession>
<evidence type="ECO:0000313" key="2">
    <source>
        <dbReference type="Proteomes" id="UP000194137"/>
    </source>
</evidence>
<dbReference type="InterPro" id="IPR036390">
    <property type="entry name" value="WH_DNA-bd_sf"/>
</dbReference>